<dbReference type="InterPro" id="IPR014199">
    <property type="entry name" value="Spore_YtxC"/>
</dbReference>
<evidence type="ECO:0000313" key="1">
    <source>
        <dbReference type="EMBL" id="ABR47806.1"/>
    </source>
</evidence>
<reference evidence="2" key="1">
    <citation type="journal article" date="2016" name="Genome Announc.">
        <title>Complete genome sequence of Alkaliphilus metalliredigens strain QYMF, an alkaliphilic and metal-reducing bacterium isolated from borax-contaminated leachate ponds.</title>
        <authorList>
            <person name="Hwang C."/>
            <person name="Copeland A."/>
            <person name="Lucas S."/>
            <person name="Lapidus A."/>
            <person name="Barry K."/>
            <person name="Detter J.C."/>
            <person name="Glavina Del Rio T."/>
            <person name="Hammon N."/>
            <person name="Israni S."/>
            <person name="Dalin E."/>
            <person name="Tice H."/>
            <person name="Pitluck S."/>
            <person name="Chertkov O."/>
            <person name="Brettin T."/>
            <person name="Bruce D."/>
            <person name="Han C."/>
            <person name="Schmutz J."/>
            <person name="Larimer F."/>
            <person name="Land M.L."/>
            <person name="Hauser L."/>
            <person name="Kyrpides N."/>
            <person name="Mikhailova N."/>
            <person name="Ye Q."/>
            <person name="Zhou J."/>
            <person name="Richardson P."/>
            <person name="Fields M.W."/>
        </authorList>
    </citation>
    <scope>NUCLEOTIDE SEQUENCE [LARGE SCALE GENOMIC DNA]</scope>
    <source>
        <strain evidence="2">QYMF</strain>
    </source>
</reference>
<dbReference type="eggNOG" id="ENOG5031S9P">
    <property type="taxonomic scope" value="Bacteria"/>
</dbReference>
<dbReference type="RefSeq" id="WP_012062844.1">
    <property type="nucleotide sequence ID" value="NC_009633.1"/>
</dbReference>
<proteinExistence type="predicted"/>
<organism evidence="1 2">
    <name type="scientific">Alkaliphilus metalliredigens (strain QYMF)</name>
    <dbReference type="NCBI Taxonomy" id="293826"/>
    <lineage>
        <taxon>Bacteria</taxon>
        <taxon>Bacillati</taxon>
        <taxon>Bacillota</taxon>
        <taxon>Clostridia</taxon>
        <taxon>Peptostreptococcales</taxon>
        <taxon>Natronincolaceae</taxon>
        <taxon>Alkaliphilus</taxon>
    </lineage>
</organism>
<dbReference type="AlphaFoldDB" id="A6TNN8"/>
<dbReference type="KEGG" id="amt:Amet_1629"/>
<keyword evidence="2" id="KW-1185">Reference proteome</keyword>
<dbReference type="HOGENOM" id="CLU_066420_1_0_9"/>
<sequence length="303" mass="35474">MNLLAISMRGSVEKLQSNLSKQIESFKGEGILINEKVTEEGHHHIIQYNVNIQSIKNYPISDFINIFKYCTANAISEYILGYEEPRFIGRIISEDYAYFEIKEKLELQKKAFDLLDDESNTLLLSEGEFRNRKTFILEKIVDYFNNNTQIDLMGFVTFRLKDYLMELNEVVERAAEDLLVNKEYSEFIKLLKYFVDIQEPKVDLVHVVLNRENSYELYDKNNNVIENEYLKDVATEIKDRNINYEDILISSLITIAPSEIFIHQVSNTKNHEMIKTIGGIFIDKVKTCEGCEWCTLKLEVKKE</sequence>
<dbReference type="STRING" id="293826.Amet_1629"/>
<dbReference type="EMBL" id="CP000724">
    <property type="protein sequence ID" value="ABR47806.1"/>
    <property type="molecule type" value="Genomic_DNA"/>
</dbReference>
<evidence type="ECO:0000313" key="2">
    <source>
        <dbReference type="Proteomes" id="UP000001572"/>
    </source>
</evidence>
<dbReference type="Proteomes" id="UP000001572">
    <property type="component" value="Chromosome"/>
</dbReference>
<name>A6TNN8_ALKMQ</name>
<accession>A6TNN8</accession>
<dbReference type="Pfam" id="PF08812">
    <property type="entry name" value="YtxC"/>
    <property type="match status" value="1"/>
</dbReference>
<gene>
    <name evidence="1" type="ordered locus">Amet_1629</name>
</gene>
<protein>
    <submittedName>
        <fullName evidence="1">Sporulation protein YtxC</fullName>
    </submittedName>
</protein>